<evidence type="ECO:0008006" key="4">
    <source>
        <dbReference type="Google" id="ProtNLM"/>
    </source>
</evidence>
<dbReference type="Proteomes" id="UP000281553">
    <property type="component" value="Unassembled WGS sequence"/>
</dbReference>
<dbReference type="Gene3D" id="2.10.70.10">
    <property type="entry name" value="Complement Module, domain 1"/>
    <property type="match status" value="2"/>
</dbReference>
<name>A0A3P7LYN8_DIBLA</name>
<dbReference type="AlphaFoldDB" id="A0A3P7LYN8"/>
<gene>
    <name evidence="2" type="ORF">DILT_LOCUS7102</name>
</gene>
<sequence>MVCKTHNNKTMWLPFPYPACYRYCSLPVVAQSNISVVARRGVEGEVENQLQNSDVLSASTSPSADGLTNAQTEHGTVIRIACKPGFNLVLEQQKKLVASETEGRAVCNDGSWNVSYKCIPARCKTRPPNVANAIVRFYSMSHGSVVRYQCLPGFALEASKTDTGPEGLLSHTESEEEKVKRDLVWGTQHELYSVRCEFGEWRGRRPECVPSELLFSIT</sequence>
<protein>
    <recommendedName>
        <fullName evidence="4">Sushi domain-containing protein</fullName>
    </recommendedName>
</protein>
<proteinExistence type="predicted"/>
<reference evidence="2 3" key="1">
    <citation type="submission" date="2018-11" db="EMBL/GenBank/DDBJ databases">
        <authorList>
            <consortium name="Pathogen Informatics"/>
        </authorList>
    </citation>
    <scope>NUCLEOTIDE SEQUENCE [LARGE SCALE GENOMIC DNA]</scope>
</reference>
<dbReference type="SUPFAM" id="SSF57535">
    <property type="entry name" value="Complement control module/SCR domain"/>
    <property type="match status" value="1"/>
</dbReference>
<keyword evidence="1" id="KW-1015">Disulfide bond</keyword>
<dbReference type="EMBL" id="UYRU01051101">
    <property type="protein sequence ID" value="VDN11271.1"/>
    <property type="molecule type" value="Genomic_DNA"/>
</dbReference>
<dbReference type="InterPro" id="IPR000436">
    <property type="entry name" value="Sushi_SCR_CCP_dom"/>
</dbReference>
<accession>A0A3P7LYN8</accession>
<evidence type="ECO:0000313" key="2">
    <source>
        <dbReference type="EMBL" id="VDN11271.1"/>
    </source>
</evidence>
<dbReference type="InterPro" id="IPR035976">
    <property type="entry name" value="Sushi/SCR/CCP_sf"/>
</dbReference>
<evidence type="ECO:0000313" key="3">
    <source>
        <dbReference type="Proteomes" id="UP000281553"/>
    </source>
</evidence>
<evidence type="ECO:0000256" key="1">
    <source>
        <dbReference type="ARBA" id="ARBA00023157"/>
    </source>
</evidence>
<organism evidence="2 3">
    <name type="scientific">Dibothriocephalus latus</name>
    <name type="common">Fish tapeworm</name>
    <name type="synonym">Diphyllobothrium latum</name>
    <dbReference type="NCBI Taxonomy" id="60516"/>
    <lineage>
        <taxon>Eukaryota</taxon>
        <taxon>Metazoa</taxon>
        <taxon>Spiralia</taxon>
        <taxon>Lophotrochozoa</taxon>
        <taxon>Platyhelminthes</taxon>
        <taxon>Cestoda</taxon>
        <taxon>Eucestoda</taxon>
        <taxon>Diphyllobothriidea</taxon>
        <taxon>Diphyllobothriidae</taxon>
        <taxon>Dibothriocephalus</taxon>
    </lineage>
</organism>
<dbReference type="CDD" id="cd00033">
    <property type="entry name" value="CCP"/>
    <property type="match status" value="1"/>
</dbReference>
<keyword evidence="3" id="KW-1185">Reference proteome</keyword>
<dbReference type="OrthoDB" id="6285063at2759"/>